<dbReference type="AlphaFoldDB" id="A2FQZ9"/>
<proteinExistence type="predicted"/>
<feature type="compositionally biased region" description="Basic and acidic residues" evidence="1">
    <location>
        <begin position="210"/>
        <end position="231"/>
    </location>
</feature>
<protein>
    <submittedName>
        <fullName evidence="2">Uncharacterized protein</fullName>
    </submittedName>
</protein>
<evidence type="ECO:0000256" key="1">
    <source>
        <dbReference type="SAM" id="MobiDB-lite"/>
    </source>
</evidence>
<dbReference type="SMR" id="A2FQZ9"/>
<dbReference type="VEuPathDB" id="TrichDB:TVAG_317240"/>
<dbReference type="VEuPathDB" id="TrichDB:TVAGG3_0744370"/>
<reference evidence="2" key="1">
    <citation type="submission" date="2006-10" db="EMBL/GenBank/DDBJ databases">
        <authorList>
            <person name="Amadeo P."/>
            <person name="Zhao Q."/>
            <person name="Wortman J."/>
            <person name="Fraser-Liggett C."/>
            <person name="Carlton J."/>
        </authorList>
    </citation>
    <scope>NUCLEOTIDE SEQUENCE</scope>
    <source>
        <strain evidence="2">G3</strain>
    </source>
</reference>
<accession>A2FQZ9</accession>
<name>A2FQZ9_TRIV3</name>
<dbReference type="EMBL" id="DS113954">
    <property type="protein sequence ID" value="EAX92666.1"/>
    <property type="molecule type" value="Genomic_DNA"/>
</dbReference>
<sequence>MNESEHKPLLRLSVNMDNVRDLLTFLNDEVAQHAKDIQNIKNLLANMVTVKQFNELERMVTDINDNVYQKFDELYPAYSDLSKEVENKIKTMQNQYDSGTAGIYQELSTKINKIQDNVDPLLSMQSKLNNYIEKMDSFLSSSGDFSKMKSIIDINNRLVSLERGSRERDESDREYRIYVDERFDRLELNINTISNSLNNMNSNINSAFKEQDDKETQTHQEKEPNDNNNEKSEEEIINSLNELNKISIDSRTLEPNKPNDQSTPLKSKKDDIRSKITKLEIPVSIPNMGPKTASSREIGNLMKVIVSSRSSQPSPKLLRKYPNSSRK</sequence>
<dbReference type="SUPFAM" id="SSF101082">
    <property type="entry name" value="Typo IV secretion system protein TraC"/>
    <property type="match status" value="1"/>
</dbReference>
<organism evidence="2 3">
    <name type="scientific">Trichomonas vaginalis (strain ATCC PRA-98 / G3)</name>
    <dbReference type="NCBI Taxonomy" id="412133"/>
    <lineage>
        <taxon>Eukaryota</taxon>
        <taxon>Metamonada</taxon>
        <taxon>Parabasalia</taxon>
        <taxon>Trichomonadida</taxon>
        <taxon>Trichomonadidae</taxon>
        <taxon>Trichomonas</taxon>
    </lineage>
</organism>
<reference evidence="2" key="2">
    <citation type="journal article" date="2007" name="Science">
        <title>Draft genome sequence of the sexually transmitted pathogen Trichomonas vaginalis.</title>
        <authorList>
            <person name="Carlton J.M."/>
            <person name="Hirt R.P."/>
            <person name="Silva J.C."/>
            <person name="Delcher A.L."/>
            <person name="Schatz M."/>
            <person name="Zhao Q."/>
            <person name="Wortman J.R."/>
            <person name="Bidwell S.L."/>
            <person name="Alsmark U.C.M."/>
            <person name="Besteiro S."/>
            <person name="Sicheritz-Ponten T."/>
            <person name="Noel C.J."/>
            <person name="Dacks J.B."/>
            <person name="Foster P.G."/>
            <person name="Simillion C."/>
            <person name="Van de Peer Y."/>
            <person name="Miranda-Saavedra D."/>
            <person name="Barton G.J."/>
            <person name="Westrop G.D."/>
            <person name="Mueller S."/>
            <person name="Dessi D."/>
            <person name="Fiori P.L."/>
            <person name="Ren Q."/>
            <person name="Paulsen I."/>
            <person name="Zhang H."/>
            <person name="Bastida-Corcuera F.D."/>
            <person name="Simoes-Barbosa A."/>
            <person name="Brown M.T."/>
            <person name="Hayes R.D."/>
            <person name="Mukherjee M."/>
            <person name="Okumura C.Y."/>
            <person name="Schneider R."/>
            <person name="Smith A.J."/>
            <person name="Vanacova S."/>
            <person name="Villalvazo M."/>
            <person name="Haas B.J."/>
            <person name="Pertea M."/>
            <person name="Feldblyum T.V."/>
            <person name="Utterback T.R."/>
            <person name="Shu C.L."/>
            <person name="Osoegawa K."/>
            <person name="de Jong P.J."/>
            <person name="Hrdy I."/>
            <person name="Horvathova L."/>
            <person name="Zubacova Z."/>
            <person name="Dolezal P."/>
            <person name="Malik S.B."/>
            <person name="Logsdon J.M. Jr."/>
            <person name="Henze K."/>
            <person name="Gupta A."/>
            <person name="Wang C.C."/>
            <person name="Dunne R.L."/>
            <person name="Upcroft J.A."/>
            <person name="Upcroft P."/>
            <person name="White O."/>
            <person name="Salzberg S.L."/>
            <person name="Tang P."/>
            <person name="Chiu C.-H."/>
            <person name="Lee Y.-S."/>
            <person name="Embley T.M."/>
            <person name="Coombs G.H."/>
            <person name="Mottram J.C."/>
            <person name="Tachezy J."/>
            <person name="Fraser-Liggett C.M."/>
            <person name="Johnson P.J."/>
        </authorList>
    </citation>
    <scope>NUCLEOTIDE SEQUENCE [LARGE SCALE GENOMIC DNA]</scope>
    <source>
        <strain evidence="2">G3</strain>
    </source>
</reference>
<dbReference type="Proteomes" id="UP000001542">
    <property type="component" value="Unassembled WGS sequence"/>
</dbReference>
<feature type="region of interest" description="Disordered" evidence="1">
    <location>
        <begin position="210"/>
        <end position="233"/>
    </location>
</feature>
<dbReference type="KEGG" id="tva:4750379"/>
<feature type="region of interest" description="Disordered" evidence="1">
    <location>
        <begin position="250"/>
        <end position="273"/>
    </location>
</feature>
<gene>
    <name evidence="2" type="ORF">TVAG_317240</name>
</gene>
<dbReference type="InParanoid" id="A2FQZ9"/>
<dbReference type="RefSeq" id="XP_001305596.1">
    <property type="nucleotide sequence ID" value="XM_001305595.1"/>
</dbReference>
<keyword evidence="3" id="KW-1185">Reference proteome</keyword>
<evidence type="ECO:0000313" key="2">
    <source>
        <dbReference type="EMBL" id="EAX92666.1"/>
    </source>
</evidence>
<feature type="region of interest" description="Disordered" evidence="1">
    <location>
        <begin position="306"/>
        <end position="327"/>
    </location>
</feature>
<evidence type="ECO:0000313" key="3">
    <source>
        <dbReference type="Proteomes" id="UP000001542"/>
    </source>
</evidence>